<feature type="transmembrane region" description="Helical" evidence="5">
    <location>
        <begin position="103"/>
        <end position="122"/>
    </location>
</feature>
<evidence type="ECO:0000256" key="2">
    <source>
        <dbReference type="ARBA" id="ARBA00022692"/>
    </source>
</evidence>
<evidence type="ECO:0000313" key="7">
    <source>
        <dbReference type="Proteomes" id="UP000198648"/>
    </source>
</evidence>
<dbReference type="Pfam" id="PF02674">
    <property type="entry name" value="Colicin_V"/>
    <property type="match status" value="1"/>
</dbReference>
<keyword evidence="4 5" id="KW-0472">Membrane</keyword>
<reference evidence="6 7" key="1">
    <citation type="submission" date="2016-10" db="EMBL/GenBank/DDBJ databases">
        <authorList>
            <person name="de Groot N.N."/>
        </authorList>
    </citation>
    <scope>NUCLEOTIDE SEQUENCE [LARGE SCALE GENOMIC DNA]</scope>
    <source>
        <strain evidence="6 7">DSM 27078</strain>
    </source>
</reference>
<dbReference type="EMBL" id="FOEI01000008">
    <property type="protein sequence ID" value="SEQ16122.1"/>
    <property type="molecule type" value="Genomic_DNA"/>
</dbReference>
<evidence type="ECO:0000256" key="4">
    <source>
        <dbReference type="ARBA" id="ARBA00023136"/>
    </source>
</evidence>
<dbReference type="AlphaFoldDB" id="A0A1H9DRK8"/>
<dbReference type="OrthoDB" id="9799585at2"/>
<gene>
    <name evidence="6" type="ORF">SAMN05444005_10830</name>
</gene>
<dbReference type="Proteomes" id="UP000198648">
    <property type="component" value="Unassembled WGS sequence"/>
</dbReference>
<name>A0A1H9DRK8_9FLAO</name>
<dbReference type="STRING" id="1299341.SAMN05444005_10830"/>
<feature type="transmembrane region" description="Helical" evidence="5">
    <location>
        <begin position="24"/>
        <end position="42"/>
    </location>
</feature>
<comment type="subcellular location">
    <subcellularLocation>
        <location evidence="1">Membrane</location>
        <topology evidence="1">Multi-pass membrane protein</topology>
    </subcellularLocation>
</comment>
<keyword evidence="2 5" id="KW-0812">Transmembrane</keyword>
<evidence type="ECO:0000256" key="3">
    <source>
        <dbReference type="ARBA" id="ARBA00022989"/>
    </source>
</evidence>
<keyword evidence="3 5" id="KW-1133">Transmembrane helix</keyword>
<evidence type="ECO:0000313" key="6">
    <source>
        <dbReference type="EMBL" id="SEQ16122.1"/>
    </source>
</evidence>
<proteinExistence type="predicted"/>
<organism evidence="6 7">
    <name type="scientific">Flavobacterium urocaniciphilum</name>
    <dbReference type="NCBI Taxonomy" id="1299341"/>
    <lineage>
        <taxon>Bacteria</taxon>
        <taxon>Pseudomonadati</taxon>
        <taxon>Bacteroidota</taxon>
        <taxon>Flavobacteriia</taxon>
        <taxon>Flavobacteriales</taxon>
        <taxon>Flavobacteriaceae</taxon>
        <taxon>Flavobacterium</taxon>
    </lineage>
</organism>
<dbReference type="PANTHER" id="PTHR37306">
    <property type="entry name" value="COLICIN V PRODUCTION PROTEIN"/>
    <property type="match status" value="1"/>
</dbReference>
<sequence>MGFIDIVFTALLGYALYNGLKNGLFVEIASFASLIVGIFVAIKFSYVVRLGLEDVLKTNPKYIEIIAFAITFLLVVVAIHLLAKFFTGLFSFAHLGWLNKLGGAVFSLLKTILMLSVVISLFQKININNILVKEETLNNSVFYNPIQKVSKMMYPSIEKWYEEFKEKTKEKPENEQISDSTSVE</sequence>
<evidence type="ECO:0000256" key="1">
    <source>
        <dbReference type="ARBA" id="ARBA00004141"/>
    </source>
</evidence>
<keyword evidence="7" id="KW-1185">Reference proteome</keyword>
<dbReference type="InterPro" id="IPR003825">
    <property type="entry name" value="Colicin-V_CvpA"/>
</dbReference>
<protein>
    <submittedName>
        <fullName evidence="6">Membrane protein required for colicin V production</fullName>
    </submittedName>
</protein>
<dbReference type="RefSeq" id="WP_091469630.1">
    <property type="nucleotide sequence ID" value="NZ_FOEI01000008.1"/>
</dbReference>
<evidence type="ECO:0000256" key="5">
    <source>
        <dbReference type="SAM" id="Phobius"/>
    </source>
</evidence>
<accession>A0A1H9DRK8</accession>
<dbReference type="GO" id="GO:0016020">
    <property type="term" value="C:membrane"/>
    <property type="evidence" value="ECO:0007669"/>
    <property type="project" value="UniProtKB-SubCell"/>
</dbReference>
<feature type="transmembrane region" description="Helical" evidence="5">
    <location>
        <begin position="62"/>
        <end position="83"/>
    </location>
</feature>
<dbReference type="GO" id="GO:0009403">
    <property type="term" value="P:toxin biosynthetic process"/>
    <property type="evidence" value="ECO:0007669"/>
    <property type="project" value="InterPro"/>
</dbReference>
<dbReference type="PANTHER" id="PTHR37306:SF1">
    <property type="entry name" value="COLICIN V PRODUCTION PROTEIN"/>
    <property type="match status" value="1"/>
</dbReference>